<dbReference type="EMBL" id="CP119075">
    <property type="protein sequence ID" value="WED66078.1"/>
    <property type="molecule type" value="Genomic_DNA"/>
</dbReference>
<gene>
    <name evidence="1" type="ORF">PXH66_04355</name>
</gene>
<reference evidence="1" key="1">
    <citation type="submission" date="2023-03" db="EMBL/GenBank/DDBJ databases">
        <title>Lomoglobus Profundus gen. nov., sp. nov., a novel member of the phylum Verrucomicrobia, isolated from deep-marine sediment of South China Sea.</title>
        <authorList>
            <person name="Ahmad T."/>
            <person name="Ishaq S.E."/>
            <person name="Wang F."/>
        </authorList>
    </citation>
    <scope>NUCLEOTIDE SEQUENCE</scope>
    <source>
        <strain evidence="1">LMO-M01</strain>
    </source>
</reference>
<organism evidence="1 2">
    <name type="scientific">Synoicihabitans lomoniglobus</name>
    <dbReference type="NCBI Taxonomy" id="2909285"/>
    <lineage>
        <taxon>Bacteria</taxon>
        <taxon>Pseudomonadati</taxon>
        <taxon>Verrucomicrobiota</taxon>
        <taxon>Opitutia</taxon>
        <taxon>Opitutales</taxon>
        <taxon>Opitutaceae</taxon>
        <taxon>Synoicihabitans</taxon>
    </lineage>
</organism>
<protein>
    <submittedName>
        <fullName evidence="1">Uncharacterized protein</fullName>
    </submittedName>
</protein>
<dbReference type="KEGG" id="slom:PXH66_04355"/>
<evidence type="ECO:0000313" key="1">
    <source>
        <dbReference type="EMBL" id="WED66078.1"/>
    </source>
</evidence>
<dbReference type="AlphaFoldDB" id="A0AAF0CQA4"/>
<accession>A0AAF0CQA4</accession>
<proteinExistence type="predicted"/>
<name>A0AAF0CQA4_9BACT</name>
<evidence type="ECO:0000313" key="2">
    <source>
        <dbReference type="Proteomes" id="UP001218638"/>
    </source>
</evidence>
<keyword evidence="2" id="KW-1185">Reference proteome</keyword>
<dbReference type="RefSeq" id="WP_330931268.1">
    <property type="nucleotide sequence ID" value="NZ_CP119075.1"/>
</dbReference>
<sequence length="359" mass="38898">MKLNIGAFAQSHGAVIARKLIWRVGTVVVICTLGGRWTAAESYHPGAAIRQLAQEQNIPMTGFAQVTDRAAVVPGDRCVALVSLREGGDIKQWLLDFEVVGTRSNEAKANDPTPPPFYTSSGRRFEFGMTPVAMKVAAWGPLDQNERRPERAVSRVKVKQAGFLANEDYLGLGFDRMAATVLKLRRLQTDSPVGFSMRGEPFPEEQIRVVKAAFAERGVTEADERSIAGAAPALGALLNIVQGTPGLSDILAEVVDIPWWSLIKSGGRPEINLEFVSMKMARQEASSWEIANGREVYTVPFNLLLNGKIALEVALTTLRPQPPELALAGIVKIRAATPGKQAKRVLIQLLATRAGEPVG</sequence>
<dbReference type="Proteomes" id="UP001218638">
    <property type="component" value="Chromosome"/>
</dbReference>